<dbReference type="Proteomes" id="UP000094043">
    <property type="component" value="Chromosome 1"/>
</dbReference>
<dbReference type="RefSeq" id="XP_066066609.1">
    <property type="nucleotide sequence ID" value="XM_066210512.1"/>
</dbReference>
<feature type="compositionally biased region" description="Basic and acidic residues" evidence="1">
    <location>
        <begin position="80"/>
        <end position="92"/>
    </location>
</feature>
<protein>
    <submittedName>
        <fullName evidence="2">Uncharacterized protein</fullName>
    </submittedName>
</protein>
<dbReference type="KEGG" id="cdep:91085276"/>
<dbReference type="GO" id="GO:0005737">
    <property type="term" value="C:cytoplasm"/>
    <property type="evidence" value="ECO:0007669"/>
    <property type="project" value="TreeGrafter"/>
</dbReference>
<dbReference type="InterPro" id="IPR052670">
    <property type="entry name" value="UPF0654_domain"/>
</dbReference>
<dbReference type="PANTHER" id="PTHR36576:SF1">
    <property type="entry name" value="UPF0654 PROTEIN C11D3.01C-RELATED"/>
    <property type="match status" value="1"/>
</dbReference>
<dbReference type="GeneID" id="91085276"/>
<reference evidence="2" key="3">
    <citation type="submission" date="2024-01" db="EMBL/GenBank/DDBJ databases">
        <authorList>
            <person name="Coelho M.A."/>
            <person name="David-Palma M."/>
            <person name="Shea T."/>
            <person name="Sun S."/>
            <person name="Cuomo C.A."/>
            <person name="Heitman J."/>
        </authorList>
    </citation>
    <scope>NUCLEOTIDE SEQUENCE</scope>
    <source>
        <strain evidence="2">CBS 7841</strain>
    </source>
</reference>
<feature type="region of interest" description="Disordered" evidence="1">
    <location>
        <begin position="48"/>
        <end position="92"/>
    </location>
</feature>
<feature type="region of interest" description="Disordered" evidence="1">
    <location>
        <begin position="1"/>
        <end position="31"/>
    </location>
</feature>
<reference evidence="2" key="2">
    <citation type="journal article" date="2022" name="Elife">
        <title>Obligate sexual reproduction of a homothallic fungus closely related to the Cryptococcus pathogenic species complex.</title>
        <authorList>
            <person name="Passer A.R."/>
            <person name="Clancey S.A."/>
            <person name="Shea T."/>
            <person name="David-Palma M."/>
            <person name="Averette A.F."/>
            <person name="Boekhout T."/>
            <person name="Porcel B.M."/>
            <person name="Nowrousian M."/>
            <person name="Cuomo C.A."/>
            <person name="Sun S."/>
            <person name="Heitman J."/>
            <person name="Coelho M.A."/>
        </authorList>
    </citation>
    <scope>NUCLEOTIDE SEQUENCE</scope>
    <source>
        <strain evidence="2">CBS 7841</strain>
    </source>
</reference>
<dbReference type="PANTHER" id="PTHR36576">
    <property type="entry name" value="UPF0654 PROTEIN C11D3.01C-RELATED"/>
    <property type="match status" value="1"/>
</dbReference>
<dbReference type="InterPro" id="IPR018824">
    <property type="entry name" value="Conidiation-specific_6"/>
</dbReference>
<evidence type="ECO:0000313" key="2">
    <source>
        <dbReference type="EMBL" id="WVN85909.1"/>
    </source>
</evidence>
<evidence type="ECO:0000313" key="3">
    <source>
        <dbReference type="Proteomes" id="UP000094043"/>
    </source>
</evidence>
<evidence type="ECO:0000256" key="1">
    <source>
        <dbReference type="SAM" id="MobiDB-lite"/>
    </source>
</evidence>
<proteinExistence type="predicted"/>
<dbReference type="Pfam" id="PF10346">
    <property type="entry name" value="Con-6"/>
    <property type="match status" value="2"/>
</dbReference>
<gene>
    <name evidence="2" type="ORF">L203_101062</name>
</gene>
<dbReference type="OrthoDB" id="5419162at2759"/>
<reference evidence="2" key="1">
    <citation type="submission" date="2016-06" db="EMBL/GenBank/DDBJ databases">
        <authorList>
            <person name="Cuomo C."/>
            <person name="Litvintseva A."/>
            <person name="Heitman J."/>
            <person name="Chen Y."/>
            <person name="Sun S."/>
            <person name="Springer D."/>
            <person name="Dromer F."/>
            <person name="Young S."/>
            <person name="Zeng Q."/>
            <person name="Chapman S."/>
            <person name="Gujja S."/>
            <person name="Saif S."/>
            <person name="Birren B."/>
        </authorList>
    </citation>
    <scope>NUCLEOTIDE SEQUENCE</scope>
    <source>
        <strain evidence="2">CBS 7841</strain>
    </source>
</reference>
<dbReference type="AlphaFoldDB" id="A0A1E3IM94"/>
<accession>A0A1E3IM94</accession>
<sequence>MSSEQHQHHVVGGYKATLNNPRVSEEAKAHASEVIQEYEKHGQAAIADIDSKKPADSGDQHENHVNGGYKATLNNPNVSKEAKEHARKVLEN</sequence>
<dbReference type="EMBL" id="CP143784">
    <property type="protein sequence ID" value="WVN85909.1"/>
    <property type="molecule type" value="Genomic_DNA"/>
</dbReference>
<feature type="compositionally biased region" description="Basic and acidic residues" evidence="1">
    <location>
        <begin position="49"/>
        <end position="64"/>
    </location>
</feature>
<dbReference type="VEuPathDB" id="FungiDB:L203_02477"/>
<name>A0A1E3IM94_9TREE</name>
<organism evidence="2 3">
    <name type="scientific">Cryptococcus depauperatus CBS 7841</name>
    <dbReference type="NCBI Taxonomy" id="1295531"/>
    <lineage>
        <taxon>Eukaryota</taxon>
        <taxon>Fungi</taxon>
        <taxon>Dikarya</taxon>
        <taxon>Basidiomycota</taxon>
        <taxon>Agaricomycotina</taxon>
        <taxon>Tremellomycetes</taxon>
        <taxon>Tremellales</taxon>
        <taxon>Cryptococcaceae</taxon>
        <taxon>Cryptococcus</taxon>
    </lineage>
</organism>
<keyword evidence="3" id="KW-1185">Reference proteome</keyword>